<keyword evidence="3" id="KW-0813">Transport</keyword>
<evidence type="ECO:0000256" key="9">
    <source>
        <dbReference type="SAM" id="Phobius"/>
    </source>
</evidence>
<evidence type="ECO:0000256" key="2">
    <source>
        <dbReference type="ARBA" id="ARBA00007362"/>
    </source>
</evidence>
<dbReference type="EMBL" id="CWKH01000001">
    <property type="protein sequence ID" value="CRZ13477.1"/>
    <property type="molecule type" value="Genomic_DNA"/>
</dbReference>
<feature type="transmembrane region" description="Helical" evidence="9">
    <location>
        <begin position="135"/>
        <end position="152"/>
    </location>
</feature>
<sequence>MLTHDSGDLPARGVGYSLLASGLFGVVFYLSGVVDASPEAVFGWRMLIMTACYFLVLISPAGRRSLAELWRTLTRAWWMPMIFAVTSFLVSAQMWLFSWAPVHGHALDASLGYLLLPIVLVLVGRIGFKESVSALQWVAAAVALAAVVLKVVATSAVSWVTFVVCIGYALYFGVRRRVGLDSPTAFGVEVALTVPVAVLLIVVCRGASSWSGYAAVVAVGLAGTVAMAAYVAASSLLSMPVFGLLTYVEPVLLFGVALMLGERLTGLDAVVYALLAVALTVLAIGGFRTTGRKPAEPLDGNDGNEEGCRLLGVASSQLPWSRTTGVVRETTSCLPDATAGTTKTSRERYLGAQE</sequence>
<evidence type="ECO:0000313" key="10">
    <source>
        <dbReference type="EMBL" id="CRZ13477.1"/>
    </source>
</evidence>
<evidence type="ECO:0000256" key="1">
    <source>
        <dbReference type="ARBA" id="ARBA00004651"/>
    </source>
</evidence>
<dbReference type="InterPro" id="IPR004626">
    <property type="entry name" value="RarD"/>
</dbReference>
<name>A0A0H5RIZ7_9MYCO</name>
<comment type="similarity">
    <text evidence="2">Belongs to the EamA transporter family.</text>
</comment>
<evidence type="ECO:0000256" key="4">
    <source>
        <dbReference type="ARBA" id="ARBA00022475"/>
    </source>
</evidence>
<evidence type="ECO:0000256" key="7">
    <source>
        <dbReference type="ARBA" id="ARBA00023136"/>
    </source>
</evidence>
<feature type="transmembrane region" description="Helical" evidence="9">
    <location>
        <begin position="214"/>
        <end position="233"/>
    </location>
</feature>
<feature type="transmembrane region" description="Helical" evidence="9">
    <location>
        <begin position="12"/>
        <end position="30"/>
    </location>
</feature>
<keyword evidence="5 9" id="KW-0812">Transmembrane</keyword>
<evidence type="ECO:0000256" key="8">
    <source>
        <dbReference type="SAM" id="MobiDB-lite"/>
    </source>
</evidence>
<keyword evidence="4" id="KW-1003">Cell membrane</keyword>
<accession>A0A0H5RIZ7</accession>
<dbReference type="AlphaFoldDB" id="A0A0H5RIZ7"/>
<organism evidence="10 11">
    <name type="scientific">Mycolicibacterium neworleansense</name>
    <dbReference type="NCBI Taxonomy" id="146018"/>
    <lineage>
        <taxon>Bacteria</taxon>
        <taxon>Bacillati</taxon>
        <taxon>Actinomycetota</taxon>
        <taxon>Actinomycetes</taxon>
        <taxon>Mycobacteriales</taxon>
        <taxon>Mycobacteriaceae</taxon>
        <taxon>Mycolicibacterium</taxon>
    </lineage>
</organism>
<feature type="transmembrane region" description="Helical" evidence="9">
    <location>
        <begin position="240"/>
        <end position="260"/>
    </location>
</feature>
<dbReference type="STRING" id="146018.BN2156_00313"/>
<keyword evidence="6 9" id="KW-1133">Transmembrane helix</keyword>
<evidence type="ECO:0000313" key="11">
    <source>
        <dbReference type="Proteomes" id="UP000199147"/>
    </source>
</evidence>
<evidence type="ECO:0000256" key="6">
    <source>
        <dbReference type="ARBA" id="ARBA00022989"/>
    </source>
</evidence>
<comment type="subcellular location">
    <subcellularLocation>
        <location evidence="1">Cell membrane</location>
        <topology evidence="1">Multi-pass membrane protein</topology>
    </subcellularLocation>
</comment>
<protein>
    <submittedName>
        <fullName evidence="10">RarD protein</fullName>
    </submittedName>
</protein>
<feature type="transmembrane region" description="Helical" evidence="9">
    <location>
        <begin position="42"/>
        <end position="58"/>
    </location>
</feature>
<dbReference type="NCBIfam" id="TIGR00688">
    <property type="entry name" value="rarD"/>
    <property type="match status" value="1"/>
</dbReference>
<feature type="transmembrane region" description="Helical" evidence="9">
    <location>
        <begin position="186"/>
        <end position="208"/>
    </location>
</feature>
<dbReference type="SUPFAM" id="SSF103481">
    <property type="entry name" value="Multidrug resistance efflux transporter EmrE"/>
    <property type="match status" value="1"/>
</dbReference>
<dbReference type="GO" id="GO:0005886">
    <property type="term" value="C:plasma membrane"/>
    <property type="evidence" value="ECO:0007669"/>
    <property type="project" value="UniProtKB-SubCell"/>
</dbReference>
<feature type="transmembrane region" description="Helical" evidence="9">
    <location>
        <begin position="78"/>
        <end position="98"/>
    </location>
</feature>
<feature type="region of interest" description="Disordered" evidence="8">
    <location>
        <begin position="335"/>
        <end position="354"/>
    </location>
</feature>
<evidence type="ECO:0000256" key="5">
    <source>
        <dbReference type="ARBA" id="ARBA00022692"/>
    </source>
</evidence>
<keyword evidence="7 9" id="KW-0472">Membrane</keyword>
<dbReference type="Proteomes" id="UP000199147">
    <property type="component" value="Unassembled WGS sequence"/>
</dbReference>
<feature type="compositionally biased region" description="Basic and acidic residues" evidence="8">
    <location>
        <begin position="344"/>
        <end position="354"/>
    </location>
</feature>
<feature type="transmembrane region" description="Helical" evidence="9">
    <location>
        <begin position="110"/>
        <end position="128"/>
    </location>
</feature>
<keyword evidence="11" id="KW-1185">Reference proteome</keyword>
<proteinExistence type="inferred from homology"/>
<gene>
    <name evidence="10" type="primary">rarD_1</name>
    <name evidence="10" type="ORF">BN2156_00313</name>
</gene>
<reference evidence="11" key="1">
    <citation type="submission" date="2015-07" db="EMBL/GenBank/DDBJ databases">
        <authorList>
            <person name="Urmite Genomes"/>
        </authorList>
    </citation>
    <scope>NUCLEOTIDE SEQUENCE [LARGE SCALE GENOMIC DNA]</scope>
    <source>
        <strain evidence="11">type strain: ATCC 49404</strain>
    </source>
</reference>
<evidence type="ECO:0000256" key="3">
    <source>
        <dbReference type="ARBA" id="ARBA00022448"/>
    </source>
</evidence>
<dbReference type="InterPro" id="IPR037185">
    <property type="entry name" value="EmrE-like"/>
</dbReference>
<feature type="transmembrane region" description="Helical" evidence="9">
    <location>
        <begin position="266"/>
        <end position="287"/>
    </location>
</feature>